<gene>
    <name evidence="2" type="ORF">AOB60_19575</name>
</gene>
<reference evidence="3" key="1">
    <citation type="submission" date="2015-09" db="EMBL/GenBank/DDBJ databases">
        <authorList>
            <person name="Graham D.E."/>
            <person name="Mahan K.M."/>
            <person name="Klingeman D.M."/>
            <person name="Fida T."/>
            <person name="Giannone R.J."/>
            <person name="Hettich R.L."/>
            <person name="Parry R.J."/>
            <person name="Spain J.C."/>
        </authorList>
    </citation>
    <scope>NUCLEOTIDE SEQUENCE [LARGE SCALE GENOMIC DNA]</scope>
    <source>
        <strain evidence="3">JCM 4701</strain>
    </source>
</reference>
<evidence type="ECO:0000259" key="1">
    <source>
        <dbReference type="Pfam" id="PF12728"/>
    </source>
</evidence>
<dbReference type="NCBIfam" id="TIGR01764">
    <property type="entry name" value="excise"/>
    <property type="match status" value="1"/>
</dbReference>
<proteinExistence type="predicted"/>
<protein>
    <recommendedName>
        <fullName evidence="1">Helix-turn-helix domain-containing protein</fullName>
    </recommendedName>
</protein>
<dbReference type="InterPro" id="IPR041657">
    <property type="entry name" value="HTH_17"/>
</dbReference>
<keyword evidence="3" id="KW-1185">Reference proteome</keyword>
<dbReference type="Proteomes" id="UP000236047">
    <property type="component" value="Unassembled WGS sequence"/>
</dbReference>
<name>A0A2N8PNM0_STRNR</name>
<dbReference type="EMBL" id="LJSN01000002">
    <property type="protein sequence ID" value="PNE42622.1"/>
    <property type="molecule type" value="Genomic_DNA"/>
</dbReference>
<evidence type="ECO:0000313" key="2">
    <source>
        <dbReference type="EMBL" id="PNE42622.1"/>
    </source>
</evidence>
<accession>A0A2N8PNM0</accession>
<sequence length="71" mass="8416">MTTPPRPSGVFFFSEEFLTKLMTVGDVADYLSVPKSWVYDNWKRQTIPFRKVGQSLRCRPADLEKWFDRQN</sequence>
<dbReference type="InterPro" id="IPR010093">
    <property type="entry name" value="SinI_DNA-bd"/>
</dbReference>
<organism evidence="2 3">
    <name type="scientific">Streptomyces noursei</name>
    <name type="common">Streptomyces albulus</name>
    <dbReference type="NCBI Taxonomy" id="1971"/>
    <lineage>
        <taxon>Bacteria</taxon>
        <taxon>Bacillati</taxon>
        <taxon>Actinomycetota</taxon>
        <taxon>Actinomycetes</taxon>
        <taxon>Kitasatosporales</taxon>
        <taxon>Streptomycetaceae</taxon>
        <taxon>Streptomyces</taxon>
    </lineage>
</organism>
<evidence type="ECO:0000313" key="3">
    <source>
        <dbReference type="Proteomes" id="UP000236047"/>
    </source>
</evidence>
<feature type="domain" description="Helix-turn-helix" evidence="1">
    <location>
        <begin position="21"/>
        <end position="70"/>
    </location>
</feature>
<dbReference type="AlphaFoldDB" id="A0A2N8PNM0"/>
<dbReference type="Pfam" id="PF12728">
    <property type="entry name" value="HTH_17"/>
    <property type="match status" value="1"/>
</dbReference>
<dbReference type="GO" id="GO:0003677">
    <property type="term" value="F:DNA binding"/>
    <property type="evidence" value="ECO:0007669"/>
    <property type="project" value="InterPro"/>
</dbReference>
<dbReference type="RefSeq" id="WP_308440274.1">
    <property type="nucleotide sequence ID" value="NZ_LJSN01000002.1"/>
</dbReference>
<comment type="caution">
    <text evidence="2">The sequence shown here is derived from an EMBL/GenBank/DDBJ whole genome shotgun (WGS) entry which is preliminary data.</text>
</comment>